<keyword evidence="3" id="KW-1185">Reference proteome</keyword>
<feature type="domain" description="HMG box" evidence="1">
    <location>
        <begin position="35"/>
        <end position="89"/>
    </location>
</feature>
<sequence>MLNNLSSNIIEVPYPPQITPQEIINQRGPERLSARSPNAFFIYRKAYLNQLKVQKCKYKMIDVSPLAGASWKIASQHVKNAYKEIAREVYRILKDMRQQDLYNNFQSDSSSRSRPFIFIDGFCGKPLNHEDIKQTTTNNEINFNVNYEIDDKEIYLSTQNLLKDFSNENFIQLISEQEEAIVPNIWGDLYGNFFQNEYLP</sequence>
<dbReference type="Proteomes" id="UP000789706">
    <property type="component" value="Unassembled WGS sequence"/>
</dbReference>
<dbReference type="InterPro" id="IPR009071">
    <property type="entry name" value="HMG_box_dom"/>
</dbReference>
<dbReference type="EMBL" id="CAJVPK010000197">
    <property type="protein sequence ID" value="CAG8471898.1"/>
    <property type="molecule type" value="Genomic_DNA"/>
</dbReference>
<dbReference type="Gene3D" id="1.10.30.10">
    <property type="entry name" value="High mobility group box domain"/>
    <property type="match status" value="1"/>
</dbReference>
<dbReference type="OrthoDB" id="2356399at2759"/>
<evidence type="ECO:0000313" key="3">
    <source>
        <dbReference type="Proteomes" id="UP000789706"/>
    </source>
</evidence>
<dbReference type="Pfam" id="PF00505">
    <property type="entry name" value="HMG_box"/>
    <property type="match status" value="1"/>
</dbReference>
<reference evidence="2" key="1">
    <citation type="submission" date="2021-06" db="EMBL/GenBank/DDBJ databases">
        <authorList>
            <person name="Kallberg Y."/>
            <person name="Tangrot J."/>
            <person name="Rosling A."/>
        </authorList>
    </citation>
    <scope>NUCLEOTIDE SEQUENCE</scope>
    <source>
        <strain evidence="2">AZ414A</strain>
    </source>
</reference>
<protein>
    <submittedName>
        <fullName evidence="2">1219_t:CDS:1</fullName>
    </submittedName>
</protein>
<name>A0A9N8W4L3_9GLOM</name>
<dbReference type="InterPro" id="IPR036910">
    <property type="entry name" value="HMG_box_dom_sf"/>
</dbReference>
<evidence type="ECO:0000259" key="1">
    <source>
        <dbReference type="Pfam" id="PF00505"/>
    </source>
</evidence>
<dbReference type="SUPFAM" id="SSF47095">
    <property type="entry name" value="HMG-box"/>
    <property type="match status" value="1"/>
</dbReference>
<gene>
    <name evidence="2" type="ORF">DEBURN_LOCUS3201</name>
</gene>
<dbReference type="AlphaFoldDB" id="A0A9N8W4L3"/>
<comment type="caution">
    <text evidence="2">The sequence shown here is derived from an EMBL/GenBank/DDBJ whole genome shotgun (WGS) entry which is preliminary data.</text>
</comment>
<accession>A0A9N8W4L3</accession>
<proteinExistence type="predicted"/>
<evidence type="ECO:0000313" key="2">
    <source>
        <dbReference type="EMBL" id="CAG8471898.1"/>
    </source>
</evidence>
<organism evidence="2 3">
    <name type="scientific">Diversispora eburnea</name>
    <dbReference type="NCBI Taxonomy" id="1213867"/>
    <lineage>
        <taxon>Eukaryota</taxon>
        <taxon>Fungi</taxon>
        <taxon>Fungi incertae sedis</taxon>
        <taxon>Mucoromycota</taxon>
        <taxon>Glomeromycotina</taxon>
        <taxon>Glomeromycetes</taxon>
        <taxon>Diversisporales</taxon>
        <taxon>Diversisporaceae</taxon>
        <taxon>Diversispora</taxon>
    </lineage>
</organism>